<keyword evidence="5 7" id="KW-1133">Transmembrane helix</keyword>
<dbReference type="Proteomes" id="UP000252139">
    <property type="component" value="Unassembled WGS sequence"/>
</dbReference>
<dbReference type="InterPro" id="IPR016024">
    <property type="entry name" value="ARM-type_fold"/>
</dbReference>
<dbReference type="OrthoDB" id="73997at2759"/>
<feature type="transmembrane region" description="Helical" evidence="7">
    <location>
        <begin position="2288"/>
        <end position="2308"/>
    </location>
</feature>
<feature type="transmembrane region" description="Helical" evidence="7">
    <location>
        <begin position="1902"/>
        <end position="1925"/>
    </location>
</feature>
<evidence type="ECO:0000259" key="8">
    <source>
        <dbReference type="Pfam" id="PF01490"/>
    </source>
</evidence>
<dbReference type="PANTHER" id="PTHR14387:SF0">
    <property type="entry name" value="DUF2428 DOMAIN-CONTAINING PROTEIN"/>
    <property type="match status" value="1"/>
</dbReference>
<evidence type="ECO:0000259" key="9">
    <source>
        <dbReference type="Pfam" id="PF10350"/>
    </source>
</evidence>
<dbReference type="GO" id="GO:0030488">
    <property type="term" value="P:tRNA methylation"/>
    <property type="evidence" value="ECO:0007669"/>
    <property type="project" value="TreeGrafter"/>
</dbReference>
<dbReference type="Pfam" id="PF25150">
    <property type="entry name" value="TPR_Trm732"/>
    <property type="match status" value="1"/>
</dbReference>
<dbReference type="EMBL" id="PJQL01000075">
    <property type="protein sequence ID" value="RCI00194.1"/>
    <property type="molecule type" value="Genomic_DNA"/>
</dbReference>
<dbReference type="Pfam" id="PF25151">
    <property type="entry name" value="TPR_Trm732_C"/>
    <property type="match status" value="1"/>
</dbReference>
<evidence type="ECO:0000313" key="12">
    <source>
        <dbReference type="EMBL" id="RCI00194.1"/>
    </source>
</evidence>
<feature type="transmembrane region" description="Helical" evidence="7">
    <location>
        <begin position="2188"/>
        <end position="2208"/>
    </location>
</feature>
<feature type="transmembrane region" description="Helical" evidence="7">
    <location>
        <begin position="1931"/>
        <end position="1953"/>
    </location>
</feature>
<evidence type="ECO:0000259" key="10">
    <source>
        <dbReference type="Pfam" id="PF25150"/>
    </source>
</evidence>
<keyword evidence="4" id="KW-0819">tRNA processing</keyword>
<evidence type="ECO:0000256" key="5">
    <source>
        <dbReference type="ARBA" id="ARBA00022989"/>
    </source>
</evidence>
<evidence type="ECO:0000256" key="2">
    <source>
        <dbReference type="ARBA" id="ARBA00010409"/>
    </source>
</evidence>
<dbReference type="InterPro" id="IPR013057">
    <property type="entry name" value="AA_transpt_TM"/>
</dbReference>
<name>A0A367KD67_RHIAZ</name>
<evidence type="ECO:0000256" key="6">
    <source>
        <dbReference type="ARBA" id="ARBA00023136"/>
    </source>
</evidence>
<sequence>MDNKDTRPVRLPKVLFNSWAALVDKYFEAHPNNKPIAPVIPLQRLISLGDAPWNKQVACIKESAKLLQKLLDQPSETELDQVRHLVDPIASLGYFAAQENLSRRMFVPMIESCAKYLKDSFFKSYYMKYIMDKTTEPCFEDKPLSQKALTIYAMLKYPLGQQVIADYFYETLEYMTNGLQNARDQIRNMKNSAKTLNASADQFLGDIEFISKTILVLFSRQLQAGPELFKKAEAGLKDDHELMLLSRVVRTLLDICLDTSSYSKECNQVAGMAIGAFLNLANNAETTRDLVLGCFFTNTKTVETEKIISTLDISDMFVRFIETQCWQGRDAPIIFILRGLSSSLRKEVILLDCPPDLCFIDPLKGQSFKNLNEIIFFSIDLFCQTPNLDASCKVVVFESMATWLQQTKEIMEHNKEKHIIDSVSGPIHSKNMDRLVYYVWDHWDDPIDSIQHKVRSIFELVLSLMQIKSNFYNQDHTYNEFLHHLLKNMINMDWHKKVKYALLNMLVEKVETDTFLKVEPRLIEKCLQAMDSLILCPQITYFLLTFLYRRIQDTIPGHEKFNGHNGKVKYDSNSKHAVDEWIALWALPLLQSLTSSFELVRKNASGFLLQPLFKVSSQSFWFLVNILQDVHDPRWKEDKFDSRFRLNAFIAVLKSARALDIIDGNAYTSEPTLEKTKIPIDVLKLAVHHSDPQVRIDVLGLLCESRKATAEVTFIELDMVKMFLPLNMNSTAPEFRQQMCAHLTKLWVRLRGNLYSQYRAYKLSETKDAKKGASDATDIMARIEQGRSFLFWLCDFISDSLYPGASYQRVATALRMLSILVKTFGVTELPPIEGFTDRQPEFPFQLPLATARLSKLLINVFMNPYDFNRVQAFDILNQFPSPLPGIESKLDVQNLLWWGLNNVVSTRANESDSGAMVFRLIFKKYVVHLGFDLNPEQGKLHESTFNEKTSAAVIFTERLLDLLERQVAVAKSNLLLAAQQHPMHGTLLALQYVFSELDYRSDTVQKHFVDWKKVHKRAVCLIKEACDAALDVLSDPSPEGNLPLNYQETDDMDEQLLDESLEGTTSGPKHQIILSCCWRAVKEASSLLQVMISNVPITSQDATHTIFTLEDLVDAGELFHSLLTNIRHRGAFSSVYPAYVSLNMKLLAVKDLSISQLPSRWLQNDLDGLTSTNISITRRSAGLPLCILAVLSSEQSIKRELLASAMKQLMTLAGQEPPKDADQRIDLPQVHAYNIMRSIFMDSKLGNHVLEYVSKGFSLAISGFSSFSWAIRNCSVMLFSTLLQRTFGTKKTKDEHSHVNTLTGREFFVRFPELHPYLLKELKVAVEHLLNNPTAASVHPGLYPMLTLLSRMKPSLEKEEEQDNVLAPFIPLVMPCAASAIYKTREMAARALVPLVHDVNGVITQLMELGDNLTQNQIHGRLLQVKFILHGHFYSSSAKPQVFTQFVQLAPSVILKSLELLEKERFCHMNGALLLSITAEFFFDTTWMTFELLQSSTSSFAELQLTAVSICQRIISNSQLHGIGAYLLRQAAANIVLLNALNRPDHDIDDVLYLIEDRDYEVRLLALEKLLTHFKKHETNKDGSCLRTFEGENYQNCYVKAAKLLLTLQPVAPYPASSSKFTIQQYWYKLVDNIAEKRPLSIKESVLPLLGSLLEQIYHMGDKEWAQHCLTVWSNFISLYSQKEMSLPLREAAVKSIKHASKFLFSQEQSMNTARDAKVAVLISITQLLQDDDVDVRMDTAQIVSDALHLQSPVHHERALELVNRYLIENYGSCHLLKAALSSILANEESLTVYKAILALHVQIGLLGNTEQSTVTDSLMPLLEDSECINQPLITHHSPSPEANLAGAVREYAELDFEDSISYSVADRAQQYRPLLEQNDEALDEYDDLEQKQYRLPSEGGSIFTSFLNMANSIIGAGIIGLPFAFKEAGFWTGLFLLIALTIIVDWTVRLLIHNGKLSGTSTYQDLMEFTFGKPGLIAISIFQFAFAFGGMAAYCVIIGKLKHEIKAPVTNNNVGDTIPHVIRSLFPKVDQVPLLWMLADRNLCISFFTLFVSYPLSLYRDISKLAKTSALALVAIIIIIIAVAIEGPQMPSSIRGSSALRFNIINNEAFQAIAVMSFAFVCHHNSFLIFGSLRQPSLNRFATVTHWSMGIAFFTCLLLAVSGYWAFTDKTVGNILNNFPSDNILINIARLAFGLNMFTTIPLEAFVCREVLETYFWPSAKFDKMRHFFITSVLILTTVAISLLTCNLGIVLELTGAFSATVLAFVLPPLCFLKLSNGPLFHSSKICHWACTIFGLIIMFISTFYSIRKALLPSSSTSNSEVCD</sequence>
<gene>
    <name evidence="12" type="ORF">CU097_014519</name>
</gene>
<comment type="similarity">
    <text evidence="2">Belongs to the THADA family.</text>
</comment>
<comment type="caution">
    <text evidence="12">The sequence shown here is derived from an EMBL/GenBank/DDBJ whole genome shotgun (WGS) entry which is preliminary data.</text>
</comment>
<evidence type="ECO:0000256" key="1">
    <source>
        <dbReference type="ARBA" id="ARBA00004370"/>
    </source>
</evidence>
<dbReference type="PANTHER" id="PTHR14387">
    <property type="entry name" value="THADA/DEATH RECEPTOR INTERACTING PROTEIN"/>
    <property type="match status" value="1"/>
</dbReference>
<evidence type="ECO:0000256" key="3">
    <source>
        <dbReference type="ARBA" id="ARBA00022692"/>
    </source>
</evidence>
<feature type="transmembrane region" description="Helical" evidence="7">
    <location>
        <begin position="2069"/>
        <end position="2090"/>
    </location>
</feature>
<evidence type="ECO:0008006" key="14">
    <source>
        <dbReference type="Google" id="ProtNLM"/>
    </source>
</evidence>
<keyword evidence="3 7" id="KW-0812">Transmembrane</keyword>
<feature type="domain" description="DUF2428" evidence="9">
    <location>
        <begin position="1014"/>
        <end position="1270"/>
    </location>
</feature>
<dbReference type="GO" id="GO:0005829">
    <property type="term" value="C:cytosol"/>
    <property type="evidence" value="ECO:0007669"/>
    <property type="project" value="TreeGrafter"/>
</dbReference>
<feature type="domain" description="tRNA (32-2'-O)-methyltransferase regulator THADA-like TPR repeats region" evidence="10">
    <location>
        <begin position="581"/>
        <end position="869"/>
    </location>
</feature>
<feature type="transmembrane region" description="Helical" evidence="7">
    <location>
        <begin position="2146"/>
        <end position="2168"/>
    </location>
</feature>
<dbReference type="InterPro" id="IPR051954">
    <property type="entry name" value="tRNA_methyltransferase_THADA"/>
</dbReference>
<proteinExistence type="inferred from homology"/>
<reference evidence="12 13" key="1">
    <citation type="journal article" date="2018" name="G3 (Bethesda)">
        <title>Phylogenetic and Phylogenomic Definition of Rhizopus Species.</title>
        <authorList>
            <person name="Gryganskyi A.P."/>
            <person name="Golan J."/>
            <person name="Dolatabadi S."/>
            <person name="Mondo S."/>
            <person name="Robb S."/>
            <person name="Idnurm A."/>
            <person name="Muszewska A."/>
            <person name="Steczkiewicz K."/>
            <person name="Masonjones S."/>
            <person name="Liao H.L."/>
            <person name="Gajdeczka M.T."/>
            <person name="Anike F."/>
            <person name="Vuek A."/>
            <person name="Anishchenko I.M."/>
            <person name="Voigt K."/>
            <person name="de Hoog G.S."/>
            <person name="Smith M.E."/>
            <person name="Heitman J."/>
            <person name="Vilgalys R."/>
            <person name="Stajich J.E."/>
        </authorList>
    </citation>
    <scope>NUCLEOTIDE SEQUENCE [LARGE SCALE GENOMIC DNA]</scope>
    <source>
        <strain evidence="12 13">CBS 357.93</strain>
    </source>
</reference>
<dbReference type="STRING" id="86630.A0A367KD67"/>
<feature type="transmembrane region" description="Helical" evidence="7">
    <location>
        <begin position="2229"/>
        <end position="2251"/>
    </location>
</feature>
<keyword evidence="6 7" id="KW-0472">Membrane</keyword>
<dbReference type="InterPro" id="IPR056843">
    <property type="entry name" value="THADA-like_TPR"/>
</dbReference>
<feature type="transmembrane region" description="Helical" evidence="7">
    <location>
        <begin position="1977"/>
        <end position="2000"/>
    </location>
</feature>
<organism evidence="12 13">
    <name type="scientific">Rhizopus azygosporus</name>
    <name type="common">Rhizopus microsporus var. azygosporus</name>
    <dbReference type="NCBI Taxonomy" id="86630"/>
    <lineage>
        <taxon>Eukaryota</taxon>
        <taxon>Fungi</taxon>
        <taxon>Fungi incertae sedis</taxon>
        <taxon>Mucoromycota</taxon>
        <taxon>Mucoromycotina</taxon>
        <taxon>Mucoromycetes</taxon>
        <taxon>Mucorales</taxon>
        <taxon>Mucorineae</taxon>
        <taxon>Rhizopodaceae</taxon>
        <taxon>Rhizopus</taxon>
    </lineage>
</organism>
<feature type="domain" description="Amino acid transporter transmembrane" evidence="8">
    <location>
        <begin position="1900"/>
        <end position="2308"/>
    </location>
</feature>
<keyword evidence="13" id="KW-1185">Reference proteome</keyword>
<protein>
    <recommendedName>
        <fullName evidence="14">DUF2428 domain-containing protein</fullName>
    </recommendedName>
</protein>
<feature type="transmembrane region" description="Helical" evidence="7">
    <location>
        <begin position="2257"/>
        <end position="2276"/>
    </location>
</feature>
<comment type="subcellular location">
    <subcellularLocation>
        <location evidence="1">Membrane</location>
    </subcellularLocation>
</comment>
<evidence type="ECO:0000259" key="11">
    <source>
        <dbReference type="Pfam" id="PF25151"/>
    </source>
</evidence>
<evidence type="ECO:0000256" key="4">
    <source>
        <dbReference type="ARBA" id="ARBA00022694"/>
    </source>
</evidence>
<dbReference type="GO" id="GO:0016020">
    <property type="term" value="C:membrane"/>
    <property type="evidence" value="ECO:0007669"/>
    <property type="project" value="UniProtKB-SubCell"/>
</dbReference>
<feature type="domain" description="tRNA (32-2'-O)-methyltransferase regulator THADA-like C-terminal TPR repeats region" evidence="11">
    <location>
        <begin position="1272"/>
        <end position="1427"/>
    </location>
</feature>
<dbReference type="InterPro" id="IPR019442">
    <property type="entry name" value="THADA/TRM732_DUF2428"/>
</dbReference>
<feature type="transmembrane region" description="Helical" evidence="7">
    <location>
        <begin position="2110"/>
        <end position="2134"/>
    </location>
</feature>
<dbReference type="SUPFAM" id="SSF48371">
    <property type="entry name" value="ARM repeat"/>
    <property type="match status" value="1"/>
</dbReference>
<evidence type="ECO:0000256" key="7">
    <source>
        <dbReference type="SAM" id="Phobius"/>
    </source>
</evidence>
<accession>A0A367KD67</accession>
<dbReference type="Pfam" id="PF10350">
    <property type="entry name" value="DUF2428"/>
    <property type="match status" value="1"/>
</dbReference>
<dbReference type="InterPro" id="IPR056842">
    <property type="entry name" value="THADA-like_TPR_C"/>
</dbReference>
<dbReference type="Pfam" id="PF01490">
    <property type="entry name" value="Aa_trans"/>
    <property type="match status" value="1"/>
</dbReference>
<evidence type="ECO:0000313" key="13">
    <source>
        <dbReference type="Proteomes" id="UP000252139"/>
    </source>
</evidence>